<dbReference type="PANTHER" id="PTHR42749">
    <property type="entry name" value="CELL SHAPE-DETERMINING PROTEIN MREB"/>
    <property type="match status" value="1"/>
</dbReference>
<dbReference type="SUPFAM" id="SSF53067">
    <property type="entry name" value="Actin-like ATPase domain"/>
    <property type="match status" value="1"/>
</dbReference>
<evidence type="ECO:0000313" key="4">
    <source>
        <dbReference type="EMBL" id="EXJ88661.1"/>
    </source>
</evidence>
<protein>
    <submittedName>
        <fullName evidence="4">Uncharacterized protein</fullName>
    </submittedName>
</protein>
<keyword evidence="1" id="KW-0547">Nucleotide-binding</keyword>
<name>W9YHB9_9EURO</name>
<keyword evidence="5" id="KW-1185">Reference proteome</keyword>
<dbReference type="RefSeq" id="XP_007724667.1">
    <property type="nucleotide sequence ID" value="XM_007726477.1"/>
</dbReference>
<feature type="compositionally biased region" description="Basic and acidic residues" evidence="3">
    <location>
        <begin position="142"/>
        <end position="169"/>
    </location>
</feature>
<dbReference type="Pfam" id="PF00012">
    <property type="entry name" value="HSP70"/>
    <property type="match status" value="1"/>
</dbReference>
<dbReference type="Gene3D" id="3.90.640.10">
    <property type="entry name" value="Actin, Chain A, domain 4"/>
    <property type="match status" value="1"/>
</dbReference>
<dbReference type="GO" id="GO:0140662">
    <property type="term" value="F:ATP-dependent protein folding chaperone"/>
    <property type="evidence" value="ECO:0007669"/>
    <property type="project" value="InterPro"/>
</dbReference>
<feature type="region of interest" description="Disordered" evidence="3">
    <location>
        <begin position="1"/>
        <end position="73"/>
    </location>
</feature>
<organism evidence="4 5">
    <name type="scientific">Capronia coronata CBS 617.96</name>
    <dbReference type="NCBI Taxonomy" id="1182541"/>
    <lineage>
        <taxon>Eukaryota</taxon>
        <taxon>Fungi</taxon>
        <taxon>Dikarya</taxon>
        <taxon>Ascomycota</taxon>
        <taxon>Pezizomycotina</taxon>
        <taxon>Eurotiomycetes</taxon>
        <taxon>Chaetothyriomycetidae</taxon>
        <taxon>Chaetothyriales</taxon>
        <taxon>Herpotrichiellaceae</taxon>
        <taxon>Capronia</taxon>
    </lineage>
</organism>
<dbReference type="AlphaFoldDB" id="W9YHB9"/>
<sequence length="748" mass="84838">MAENAEEEFARLPSEELLEDTEMHDFSEPGERDLSQLGTYRERTVEPCEGVLLGQQPESEPMQSIEQESEEPKGPSFIIAIDFGTTFSSVAFVRLEPDKPTHLVGIDDIECIDNFPDMLPGPSADILAHHPTVPTELMCHTQQDKPRPEDPLESESSDHDSCPSLDHEWASSSADDSDQEREEVKVSVARTEPNIIRTSDWGWGVHSRLAKPNPLPPGLAHLKSFKLLLDDSPATRDLRQKSALAMRMLKPAKVMDVISEYLEHLFRHTKARLTATHGLRRDSPVEFVICVPNSWTDTACRVMHDALAKAVKMPGQTHLEHATIKDLFIVAEAEAAATYALETRDYLSKVALNGSFLLLDCGGGTVDAITYKLTNINPARLEEVVKPEGVCCGSSFLNERYRTLLQRRLEDATIIGNDTPLERIISKLVQDFESEKRRMNIVDQRANFDSLYIQGLEDDRERGIRKNRLDLKRKEMYDEVFKYCIRGVEDLMRKQLNEAKEKKVNVETVIVIGGFGESPSLINHLKKMLRKERNHRNQRIDLEPSRHVESAVARGAVLRALRKENGPGRITRSSYGILQSQRYNEDDLKHRKFRVSRSPADGELYIMNTINWIIHKDTTVPTRYETSVKSRHIFKVSEPEFLCEEVLYVSSRSHESGYKVGHKANKGAQEEGRILADLTFLRTQNHIEPKTETNAQGKSYSYYEIFYDLWIIIEGRNLRFEARSPIDGADVKATKQFSIAAGFVPGTA</sequence>
<dbReference type="OrthoDB" id="2963168at2759"/>
<dbReference type="HOGENOM" id="CLU_009958_2_1_1"/>
<dbReference type="GeneID" id="19160466"/>
<dbReference type="InterPro" id="IPR013126">
    <property type="entry name" value="Hsp_70_fam"/>
</dbReference>
<dbReference type="Proteomes" id="UP000019484">
    <property type="component" value="Unassembled WGS sequence"/>
</dbReference>
<dbReference type="CDD" id="cd10170">
    <property type="entry name" value="ASKHA_NBD_HSP70"/>
    <property type="match status" value="1"/>
</dbReference>
<evidence type="ECO:0000256" key="3">
    <source>
        <dbReference type="SAM" id="MobiDB-lite"/>
    </source>
</evidence>
<dbReference type="GO" id="GO:0005524">
    <property type="term" value="F:ATP binding"/>
    <property type="evidence" value="ECO:0007669"/>
    <property type="project" value="UniProtKB-KW"/>
</dbReference>
<comment type="caution">
    <text evidence="4">The sequence shown here is derived from an EMBL/GenBank/DDBJ whole genome shotgun (WGS) entry which is preliminary data.</text>
</comment>
<gene>
    <name evidence="4" type="ORF">A1O1_05592</name>
</gene>
<keyword evidence="2" id="KW-0067">ATP-binding</keyword>
<evidence type="ECO:0000256" key="1">
    <source>
        <dbReference type="ARBA" id="ARBA00022741"/>
    </source>
</evidence>
<dbReference type="PANTHER" id="PTHR42749:SF8">
    <property type="entry name" value="HSP70 FAMILY PROTEIN (AFU_ORTHOLOGUE AFUA_3G13740)"/>
    <property type="match status" value="1"/>
</dbReference>
<evidence type="ECO:0000256" key="2">
    <source>
        <dbReference type="ARBA" id="ARBA00022840"/>
    </source>
</evidence>
<dbReference type="eggNOG" id="ENOG502S09H">
    <property type="taxonomic scope" value="Eukaryota"/>
</dbReference>
<dbReference type="EMBL" id="AMWN01000004">
    <property type="protein sequence ID" value="EXJ88661.1"/>
    <property type="molecule type" value="Genomic_DNA"/>
</dbReference>
<evidence type="ECO:0000313" key="5">
    <source>
        <dbReference type="Proteomes" id="UP000019484"/>
    </source>
</evidence>
<accession>W9YHB9</accession>
<dbReference type="InterPro" id="IPR043129">
    <property type="entry name" value="ATPase_NBD"/>
</dbReference>
<dbReference type="Gene3D" id="3.30.420.40">
    <property type="match status" value="2"/>
</dbReference>
<feature type="region of interest" description="Disordered" evidence="3">
    <location>
        <begin position="139"/>
        <end position="187"/>
    </location>
</feature>
<feature type="compositionally biased region" description="Basic and acidic residues" evidence="3">
    <location>
        <begin position="21"/>
        <end position="46"/>
    </location>
</feature>
<dbReference type="STRING" id="1182541.W9YHB9"/>
<proteinExistence type="predicted"/>
<reference evidence="4 5" key="1">
    <citation type="submission" date="2013-03" db="EMBL/GenBank/DDBJ databases">
        <title>The Genome Sequence of Capronia coronata CBS 617.96.</title>
        <authorList>
            <consortium name="The Broad Institute Genomics Platform"/>
            <person name="Cuomo C."/>
            <person name="de Hoog S."/>
            <person name="Gorbushina A."/>
            <person name="Walker B."/>
            <person name="Young S.K."/>
            <person name="Zeng Q."/>
            <person name="Gargeya S."/>
            <person name="Fitzgerald M."/>
            <person name="Haas B."/>
            <person name="Abouelleil A."/>
            <person name="Allen A.W."/>
            <person name="Alvarado L."/>
            <person name="Arachchi H.M."/>
            <person name="Berlin A.M."/>
            <person name="Chapman S.B."/>
            <person name="Gainer-Dewar J."/>
            <person name="Goldberg J."/>
            <person name="Griggs A."/>
            <person name="Gujja S."/>
            <person name="Hansen M."/>
            <person name="Howarth C."/>
            <person name="Imamovic A."/>
            <person name="Ireland A."/>
            <person name="Larimer J."/>
            <person name="McCowan C."/>
            <person name="Murphy C."/>
            <person name="Pearson M."/>
            <person name="Poon T.W."/>
            <person name="Priest M."/>
            <person name="Roberts A."/>
            <person name="Saif S."/>
            <person name="Shea T."/>
            <person name="Sisk P."/>
            <person name="Sykes S."/>
            <person name="Wortman J."/>
            <person name="Nusbaum C."/>
            <person name="Birren B."/>
        </authorList>
    </citation>
    <scope>NUCLEOTIDE SEQUENCE [LARGE SCALE GENOMIC DNA]</scope>
    <source>
        <strain evidence="4 5">CBS 617.96</strain>
    </source>
</reference>
<feature type="compositionally biased region" description="Polar residues" evidence="3">
    <location>
        <begin position="56"/>
        <end position="66"/>
    </location>
</feature>